<keyword evidence="3" id="KW-0808">Transferase</keyword>
<dbReference type="CDD" id="cd16913">
    <property type="entry name" value="YkuD_like"/>
    <property type="match status" value="1"/>
</dbReference>
<dbReference type="GO" id="GO:0071555">
    <property type="term" value="P:cell wall organization"/>
    <property type="evidence" value="ECO:0007669"/>
    <property type="project" value="UniProtKB-UniRule"/>
</dbReference>
<dbReference type="GO" id="GO:0008360">
    <property type="term" value="P:regulation of cell shape"/>
    <property type="evidence" value="ECO:0007669"/>
    <property type="project" value="UniProtKB-UniRule"/>
</dbReference>
<evidence type="ECO:0000313" key="11">
    <source>
        <dbReference type="Proteomes" id="UP000011721"/>
    </source>
</evidence>
<organism evidence="10 11">
    <name type="scientific">Desulfocapsa sulfexigens (strain DSM 10523 / SB164P1)</name>
    <dbReference type="NCBI Taxonomy" id="1167006"/>
    <lineage>
        <taxon>Bacteria</taxon>
        <taxon>Pseudomonadati</taxon>
        <taxon>Thermodesulfobacteriota</taxon>
        <taxon>Desulfobulbia</taxon>
        <taxon>Desulfobulbales</taxon>
        <taxon>Desulfocapsaceae</taxon>
        <taxon>Desulfocapsa</taxon>
    </lineage>
</organism>
<name>M1PR74_DESSD</name>
<feature type="active site" description="Nucleophile" evidence="7">
    <location>
        <position position="172"/>
    </location>
</feature>
<comment type="similarity">
    <text evidence="2">Belongs to the YkuD family.</text>
</comment>
<dbReference type="EMBL" id="CP003985">
    <property type="protein sequence ID" value="AGF78881.1"/>
    <property type="molecule type" value="Genomic_DNA"/>
</dbReference>
<dbReference type="KEGG" id="dsf:UWK_02341"/>
<dbReference type="GO" id="GO:0016740">
    <property type="term" value="F:transferase activity"/>
    <property type="evidence" value="ECO:0007669"/>
    <property type="project" value="UniProtKB-KW"/>
</dbReference>
<gene>
    <name evidence="10" type="ordered locus">UWK_02341</name>
</gene>
<dbReference type="PATRIC" id="fig|1167006.5.peg.2540"/>
<evidence type="ECO:0000256" key="8">
    <source>
        <dbReference type="SAM" id="MobiDB-lite"/>
    </source>
</evidence>
<dbReference type="GO" id="GO:0009252">
    <property type="term" value="P:peptidoglycan biosynthetic process"/>
    <property type="evidence" value="ECO:0007669"/>
    <property type="project" value="UniProtKB-UniPathway"/>
</dbReference>
<dbReference type="AlphaFoldDB" id="M1PR74"/>
<protein>
    <recommendedName>
        <fullName evidence="9">L,D-TPase catalytic domain-containing protein</fullName>
    </recommendedName>
</protein>
<feature type="domain" description="L,D-TPase catalytic" evidence="9">
    <location>
        <begin position="73"/>
        <end position="203"/>
    </location>
</feature>
<proteinExistence type="inferred from homology"/>
<accession>M1PR74</accession>
<dbReference type="eggNOG" id="COG3034">
    <property type="taxonomic scope" value="Bacteria"/>
</dbReference>
<dbReference type="PANTHER" id="PTHR36699:SF1">
    <property type="entry name" value="L,D-TRANSPEPTIDASE YAFK-RELATED"/>
    <property type="match status" value="1"/>
</dbReference>
<dbReference type="Proteomes" id="UP000011721">
    <property type="component" value="Chromosome"/>
</dbReference>
<dbReference type="Pfam" id="PF03734">
    <property type="entry name" value="YkuD"/>
    <property type="match status" value="1"/>
</dbReference>
<evidence type="ECO:0000313" key="10">
    <source>
        <dbReference type="EMBL" id="AGF78881.1"/>
    </source>
</evidence>
<evidence type="ECO:0000256" key="5">
    <source>
        <dbReference type="ARBA" id="ARBA00022984"/>
    </source>
</evidence>
<dbReference type="UniPathway" id="UPA00219"/>
<dbReference type="STRING" id="1167006.UWK_02341"/>
<evidence type="ECO:0000259" key="9">
    <source>
        <dbReference type="PROSITE" id="PS52029"/>
    </source>
</evidence>
<keyword evidence="6 7" id="KW-0961">Cell wall biogenesis/degradation</keyword>
<dbReference type="InterPro" id="IPR005490">
    <property type="entry name" value="LD_TPept_cat_dom"/>
</dbReference>
<evidence type="ECO:0000256" key="6">
    <source>
        <dbReference type="ARBA" id="ARBA00023316"/>
    </source>
</evidence>
<feature type="active site" description="Proton donor/acceptor" evidence="7">
    <location>
        <position position="164"/>
    </location>
</feature>
<keyword evidence="4 7" id="KW-0133">Cell shape</keyword>
<sequence>MCLVLKINLIIFTMRFPLLVLTLLISLIVLAAQGFATESMIPSSDKSQNAYRRVAPTLIRTMQKKGLSLGDPVFIRIFKQEKTLEVWIRQGLTYTLFKSYSICHHSGDIGPKIREGDKQSPEGFYTVGADQLNPNSSYHLSFNLGFPNEYDRSHNRTGSLLMIHGRCSSAGCFAMTNFRMDEIYAIVESAIIAGQSQVPVHIFPFKMTPKKMAAHRNSKWIAFWENIKEGYDYFEGHHAPPVVVVQDKRYQFITFRPLLFGGTLPPPVPRLTVATMKRSFKLQETPVPSETSPKRQHQLLAKVDRTTPSAPNLLGQGD</sequence>
<evidence type="ECO:0000256" key="3">
    <source>
        <dbReference type="ARBA" id="ARBA00022679"/>
    </source>
</evidence>
<evidence type="ECO:0000256" key="7">
    <source>
        <dbReference type="PROSITE-ProRule" id="PRU01373"/>
    </source>
</evidence>
<evidence type="ECO:0000256" key="1">
    <source>
        <dbReference type="ARBA" id="ARBA00004752"/>
    </source>
</evidence>
<keyword evidence="5 7" id="KW-0573">Peptidoglycan synthesis</keyword>
<dbReference type="SUPFAM" id="SSF141523">
    <property type="entry name" value="L,D-transpeptidase catalytic domain-like"/>
    <property type="match status" value="1"/>
</dbReference>
<comment type="pathway">
    <text evidence="1 7">Cell wall biogenesis; peptidoglycan biosynthesis.</text>
</comment>
<dbReference type="InterPro" id="IPR038063">
    <property type="entry name" value="Transpep_catalytic_dom"/>
</dbReference>
<feature type="region of interest" description="Disordered" evidence="8">
    <location>
        <begin position="283"/>
        <end position="318"/>
    </location>
</feature>
<dbReference type="GO" id="GO:0004180">
    <property type="term" value="F:carboxypeptidase activity"/>
    <property type="evidence" value="ECO:0007669"/>
    <property type="project" value="UniProtKB-ARBA"/>
</dbReference>
<reference evidence="11" key="1">
    <citation type="journal article" date="2013" name="Stand. Genomic Sci.">
        <title>Complete genome sequence of Desulfocapsa sulfexigens, a marine deltaproteobacterium specialized in disproportionating inorganic sulfur compounds.</title>
        <authorList>
            <person name="Finster K.W."/>
            <person name="Kjeldsen K.U."/>
            <person name="Kube M."/>
            <person name="Reinhardt R."/>
            <person name="Mussmann M."/>
            <person name="Amann R."/>
            <person name="Schreiber L."/>
        </authorList>
    </citation>
    <scope>NUCLEOTIDE SEQUENCE [LARGE SCALE GENOMIC DNA]</scope>
    <source>
        <strain evidence="11">DSM 10523 / SB164P1</strain>
    </source>
</reference>
<evidence type="ECO:0000256" key="4">
    <source>
        <dbReference type="ARBA" id="ARBA00022960"/>
    </source>
</evidence>
<dbReference type="PROSITE" id="PS52029">
    <property type="entry name" value="LD_TPASE"/>
    <property type="match status" value="1"/>
</dbReference>
<evidence type="ECO:0000256" key="2">
    <source>
        <dbReference type="ARBA" id="ARBA00005992"/>
    </source>
</evidence>
<dbReference type="PANTHER" id="PTHR36699">
    <property type="entry name" value="LD-TRANSPEPTIDASE"/>
    <property type="match status" value="1"/>
</dbReference>
<dbReference type="HOGENOM" id="CLU_032558_0_0_7"/>
<keyword evidence="11" id="KW-1185">Reference proteome</keyword>